<keyword evidence="3" id="KW-1185">Reference proteome</keyword>
<name>A0ABP8PL78_9ACTN</name>
<feature type="region of interest" description="Disordered" evidence="1">
    <location>
        <begin position="53"/>
        <end position="92"/>
    </location>
</feature>
<dbReference type="Proteomes" id="UP001500503">
    <property type="component" value="Unassembled WGS sequence"/>
</dbReference>
<evidence type="ECO:0000256" key="1">
    <source>
        <dbReference type="SAM" id="MobiDB-lite"/>
    </source>
</evidence>
<reference evidence="3" key="1">
    <citation type="journal article" date="2019" name="Int. J. Syst. Evol. Microbiol.">
        <title>The Global Catalogue of Microorganisms (GCM) 10K type strain sequencing project: providing services to taxonomists for standard genome sequencing and annotation.</title>
        <authorList>
            <consortium name="The Broad Institute Genomics Platform"/>
            <consortium name="The Broad Institute Genome Sequencing Center for Infectious Disease"/>
            <person name="Wu L."/>
            <person name="Ma J."/>
        </authorList>
    </citation>
    <scope>NUCLEOTIDE SEQUENCE [LARGE SCALE GENOMIC DNA]</scope>
    <source>
        <strain evidence="3">JCM 17933</strain>
    </source>
</reference>
<dbReference type="EMBL" id="BAABHF010000015">
    <property type="protein sequence ID" value="GAA4489066.1"/>
    <property type="molecule type" value="Genomic_DNA"/>
</dbReference>
<organism evidence="2 3">
    <name type="scientific">Actinoallomurus oryzae</name>
    <dbReference type="NCBI Taxonomy" id="502180"/>
    <lineage>
        <taxon>Bacteria</taxon>
        <taxon>Bacillati</taxon>
        <taxon>Actinomycetota</taxon>
        <taxon>Actinomycetes</taxon>
        <taxon>Streptosporangiales</taxon>
        <taxon>Thermomonosporaceae</taxon>
        <taxon>Actinoallomurus</taxon>
    </lineage>
</organism>
<comment type="caution">
    <text evidence="2">The sequence shown here is derived from an EMBL/GenBank/DDBJ whole genome shotgun (WGS) entry which is preliminary data.</text>
</comment>
<proteinExistence type="predicted"/>
<sequence>MDLGLRVPMAEAIAEGLTNGQADRTQGRGDRLLDGVGVGLATESGGGWVLVSVEEDEPPPQPPVTDATPSSTRTGTSKARIKGSSSRFRANA</sequence>
<evidence type="ECO:0000313" key="3">
    <source>
        <dbReference type="Proteomes" id="UP001500503"/>
    </source>
</evidence>
<evidence type="ECO:0000313" key="2">
    <source>
        <dbReference type="EMBL" id="GAA4489066.1"/>
    </source>
</evidence>
<gene>
    <name evidence="2" type="ORF">GCM10023191_019270</name>
</gene>
<feature type="compositionally biased region" description="Polar residues" evidence="1">
    <location>
        <begin position="71"/>
        <end position="92"/>
    </location>
</feature>
<protein>
    <submittedName>
        <fullName evidence="2">Uncharacterized protein</fullName>
    </submittedName>
</protein>
<accession>A0ABP8PL78</accession>